<evidence type="ECO:0000256" key="1">
    <source>
        <dbReference type="SAM" id="Phobius"/>
    </source>
</evidence>
<dbReference type="PANTHER" id="PTHR36442">
    <property type="entry name" value="CYCLIC-DI-AMP PHOSPHODIESTERASE PGPH"/>
    <property type="match status" value="1"/>
</dbReference>
<dbReference type="InterPro" id="IPR003607">
    <property type="entry name" value="HD/PDEase_dom"/>
</dbReference>
<dbReference type="EMBL" id="CP030759">
    <property type="protein sequence ID" value="AXA37598.1"/>
    <property type="molecule type" value="Genomic_DNA"/>
</dbReference>
<dbReference type="InterPro" id="IPR006675">
    <property type="entry name" value="HDIG_dom"/>
</dbReference>
<dbReference type="KEGG" id="schv:BRCON_2856"/>
<dbReference type="InterPro" id="IPR052722">
    <property type="entry name" value="PgpH_phosphodiesterase"/>
</dbReference>
<keyword evidence="1" id="KW-0812">Transmembrane</keyword>
<dbReference type="InterPro" id="IPR011624">
    <property type="entry name" value="Metal-dep_PHydrolase_7TM_extra"/>
</dbReference>
<dbReference type="AlphaFoldDB" id="A0A2Z4Y9Z5"/>
<evidence type="ECO:0000259" key="2">
    <source>
        <dbReference type="SMART" id="SM00471"/>
    </source>
</evidence>
<dbReference type="Pfam" id="PF07697">
    <property type="entry name" value="7TMR-HDED"/>
    <property type="match status" value="1"/>
</dbReference>
<evidence type="ECO:0000313" key="3">
    <source>
        <dbReference type="EMBL" id="AXA37598.1"/>
    </source>
</evidence>
<dbReference type="PANTHER" id="PTHR36442:SF1">
    <property type="entry name" value="CYCLIC-DI-AMP PHOSPHODIESTERASE PGPH"/>
    <property type="match status" value="1"/>
</dbReference>
<keyword evidence="1" id="KW-0472">Membrane</keyword>
<feature type="transmembrane region" description="Helical" evidence="1">
    <location>
        <begin position="476"/>
        <end position="497"/>
    </location>
</feature>
<dbReference type="Pfam" id="PF01966">
    <property type="entry name" value="HD"/>
    <property type="match status" value="1"/>
</dbReference>
<dbReference type="Gene3D" id="1.10.3210.10">
    <property type="entry name" value="Hypothetical protein af1432"/>
    <property type="match status" value="1"/>
</dbReference>
<name>A0A2Z4Y9Z5_SUMC1</name>
<feature type="transmembrane region" description="Helical" evidence="1">
    <location>
        <begin position="379"/>
        <end position="412"/>
    </location>
</feature>
<dbReference type="CDD" id="cd00077">
    <property type="entry name" value="HDc"/>
    <property type="match status" value="1"/>
</dbReference>
<feature type="transmembrane region" description="Helical" evidence="1">
    <location>
        <begin position="349"/>
        <end position="367"/>
    </location>
</feature>
<sequence>MGKLSDIWRRFAHPSEHRALRKHRLRRGDYPRWLAIGVGLLVWLCLLLMVGPIPTFKFADLKVGERWLEQDLYTPFPLRIVDSERMKEEERILRERHPKVFVYDDTVEAWATQTVHRLLTAAAQVGDSKTSLNDFVRETARTLGIELSPRAAEVLITHAKDARLRADLEQLLHALFYDRGITDDRRLLQGAYFSNRLVIVRATAQQDVLTTFPISGVLEYPEEVQNYLRGRLLSRSAVPESWKELYAEIVSQLARPNLRYSAELTNQRLEAELRKLRYEVALEAGSKVVSRGDRLTPFQVATLKALERRLRLFNFMRFCANGVLIALGMLFLAVYFRKYHAELALSPKNILMMALPVIFALSVVLVVRNAGVERPIALFAFPAGLIGLLGVILFEARLAVLLVTMSSALLGLATGFDYTYFLIGLISGLTGVISLHSVRERREVLLAGLRLSGVNLLLAAILLVTQAQQTQIREVLLAAIANGFGCYVFAVGVLPLFESLFGITTDVRLMELTSTNHPLMRMLETAAPGSYQHVLNVTKLAEPAAEAIGANYLLVRAGAYFHDVGKALKPKYFTENQVTPEERRIHTKLSPYMSCLIIKNHVKEGIELARKYGLPEKVIDFIPQHHGTSLIKYFYYEALKRNDSPDVVVPEDEFRYPGPKPQTREAAIVMLADTVEATATARFTGRSVREEEIWRLVRDSVQEKFDDGQFDECPLTFQDLHRISEAFVRTLLSRYHKRVDYPDLGSRREVRDITTVPAETVAVTANGNGD</sequence>
<protein>
    <recommendedName>
        <fullName evidence="2">HD/PDEase domain-containing protein</fullName>
    </recommendedName>
</protein>
<feature type="transmembrane region" description="Helical" evidence="1">
    <location>
        <begin position="318"/>
        <end position="337"/>
    </location>
</feature>
<feature type="transmembrane region" description="Helical" evidence="1">
    <location>
        <begin position="418"/>
        <end position="437"/>
    </location>
</feature>
<keyword evidence="1" id="KW-1133">Transmembrane helix</keyword>
<dbReference type="InterPro" id="IPR011621">
    <property type="entry name" value="Metal-dep_PHydrolase_7TM_intra"/>
</dbReference>
<gene>
    <name evidence="3" type="ORF">BRCON_2856</name>
</gene>
<feature type="transmembrane region" description="Helical" evidence="1">
    <location>
        <begin position="33"/>
        <end position="56"/>
    </location>
</feature>
<evidence type="ECO:0000313" key="4">
    <source>
        <dbReference type="Proteomes" id="UP000262583"/>
    </source>
</evidence>
<dbReference type="NCBIfam" id="TIGR00277">
    <property type="entry name" value="HDIG"/>
    <property type="match status" value="1"/>
</dbReference>
<dbReference type="InterPro" id="IPR006674">
    <property type="entry name" value="HD_domain"/>
</dbReference>
<accession>A0A2Z4Y9Z5</accession>
<dbReference type="Proteomes" id="UP000262583">
    <property type="component" value="Chromosome"/>
</dbReference>
<dbReference type="SUPFAM" id="SSF109604">
    <property type="entry name" value="HD-domain/PDEase-like"/>
    <property type="match status" value="1"/>
</dbReference>
<dbReference type="SMART" id="SM00471">
    <property type="entry name" value="HDc"/>
    <property type="match status" value="1"/>
</dbReference>
<dbReference type="Pfam" id="PF07698">
    <property type="entry name" value="7TM-7TMR_HD"/>
    <property type="match status" value="1"/>
</dbReference>
<organism evidence="3 4">
    <name type="scientific">Sumerlaea chitinivorans</name>
    <dbReference type="NCBI Taxonomy" id="2250252"/>
    <lineage>
        <taxon>Bacteria</taxon>
        <taxon>Candidatus Sumerlaeota</taxon>
        <taxon>Candidatus Sumerlaeia</taxon>
        <taxon>Candidatus Sumerlaeales</taxon>
        <taxon>Candidatus Sumerlaeaceae</taxon>
        <taxon>Candidatus Sumerlaea</taxon>
    </lineage>
</organism>
<proteinExistence type="predicted"/>
<reference evidence="3 4" key="1">
    <citation type="submission" date="2018-05" db="EMBL/GenBank/DDBJ databases">
        <title>A metagenomic window into the 2 km-deep terrestrial subsurface aquifer revealed taxonomically and functionally diverse microbial community comprising novel uncultured bacterial lineages.</title>
        <authorList>
            <person name="Kadnikov V.V."/>
            <person name="Mardanov A.V."/>
            <person name="Beletsky A.V."/>
            <person name="Banks D."/>
            <person name="Pimenov N.V."/>
            <person name="Frank Y.A."/>
            <person name="Karnachuk O.V."/>
            <person name="Ravin N.V."/>
        </authorList>
    </citation>
    <scope>NUCLEOTIDE SEQUENCE [LARGE SCALE GENOMIC DNA]</scope>
    <source>
        <strain evidence="3">BY</strain>
    </source>
</reference>
<feature type="domain" description="HD/PDEase" evidence="2">
    <location>
        <begin position="526"/>
        <end position="687"/>
    </location>
</feature>